<reference evidence="1" key="1">
    <citation type="submission" date="2024-05" db="EMBL/GenBank/DDBJ databases">
        <authorList>
            <person name="Luo Y.-C."/>
            <person name="Nicholds J."/>
            <person name="Mortimer T."/>
            <person name="Maboni G."/>
        </authorList>
    </citation>
    <scope>NUCLEOTIDE SEQUENCE</scope>
    <source>
        <strain evidence="1">140124</strain>
    </source>
</reference>
<dbReference type="AlphaFoldDB" id="A0AB39FZN5"/>
<gene>
    <name evidence="1" type="ORF">ABRZ08_13160</name>
</gene>
<evidence type="ECO:0008006" key="2">
    <source>
        <dbReference type="Google" id="ProtNLM"/>
    </source>
</evidence>
<accession>A0AB39FZN5</accession>
<dbReference type="InterPro" id="IPR054441">
    <property type="entry name" value="Gp28-like"/>
</dbReference>
<dbReference type="RefSeq" id="WP_368641763.1">
    <property type="nucleotide sequence ID" value="NZ_CP158268.1"/>
</dbReference>
<protein>
    <recommendedName>
        <fullName evidence="2">Head-tail adaptor protein</fullName>
    </recommendedName>
</protein>
<organism evidence="1">
    <name type="scientific">Castellaniella ginsengisoli</name>
    <dbReference type="NCBI Taxonomy" id="546114"/>
    <lineage>
        <taxon>Bacteria</taxon>
        <taxon>Pseudomonadati</taxon>
        <taxon>Pseudomonadota</taxon>
        <taxon>Betaproteobacteria</taxon>
        <taxon>Burkholderiales</taxon>
        <taxon>Alcaligenaceae</taxon>
        <taxon>Castellaniella</taxon>
    </lineage>
</organism>
<proteinExistence type="predicted"/>
<dbReference type="Pfam" id="PF22755">
    <property type="entry name" value="E217_gp28"/>
    <property type="match status" value="1"/>
</dbReference>
<evidence type="ECO:0000313" key="1">
    <source>
        <dbReference type="EMBL" id="XDJ85129.1"/>
    </source>
</evidence>
<name>A0AB39FZN5_9BURK</name>
<sequence>MSLRTPQTIIPRLPGQYIGGRWQDGADGDPITIQASVQPASSGDYDQMKAEQPGRRVERMVRIYTDVRLTAAGEDNTNGDSLVWEGERYLVVAVSPWRSTALKHYRYLAVRTALP</sequence>
<dbReference type="EMBL" id="CP158268">
    <property type="protein sequence ID" value="XDJ85129.1"/>
    <property type="molecule type" value="Genomic_DNA"/>
</dbReference>